<name>A0A813TAD5_9BILA</name>
<dbReference type="PANTHER" id="PTHR45632:SF3">
    <property type="entry name" value="KELCH-LIKE PROTEIN 32"/>
    <property type="match status" value="1"/>
</dbReference>
<dbReference type="AlphaFoldDB" id="A0A813TAD5"/>
<evidence type="ECO:0000259" key="4">
    <source>
        <dbReference type="PROSITE" id="PS50097"/>
    </source>
</evidence>
<dbReference type="Pfam" id="PF00651">
    <property type="entry name" value="BTB"/>
    <property type="match status" value="1"/>
</dbReference>
<evidence type="ECO:0000256" key="1">
    <source>
        <dbReference type="ARBA" id="ARBA00022441"/>
    </source>
</evidence>
<evidence type="ECO:0000256" key="3">
    <source>
        <dbReference type="SAM" id="MobiDB-lite"/>
    </source>
</evidence>
<dbReference type="Proteomes" id="UP000663829">
    <property type="component" value="Unassembled WGS sequence"/>
</dbReference>
<protein>
    <recommendedName>
        <fullName evidence="4">BTB domain-containing protein</fullName>
    </recommendedName>
</protein>
<keyword evidence="7" id="KW-1185">Reference proteome</keyword>
<evidence type="ECO:0000313" key="5">
    <source>
        <dbReference type="EMBL" id="CAF0809813.1"/>
    </source>
</evidence>
<dbReference type="InterPro" id="IPR000210">
    <property type="entry name" value="BTB/POZ_dom"/>
</dbReference>
<keyword evidence="2" id="KW-0677">Repeat</keyword>
<organism evidence="5 7">
    <name type="scientific">Didymodactylos carnosus</name>
    <dbReference type="NCBI Taxonomy" id="1234261"/>
    <lineage>
        <taxon>Eukaryota</taxon>
        <taxon>Metazoa</taxon>
        <taxon>Spiralia</taxon>
        <taxon>Gnathifera</taxon>
        <taxon>Rotifera</taxon>
        <taxon>Eurotatoria</taxon>
        <taxon>Bdelloidea</taxon>
        <taxon>Philodinida</taxon>
        <taxon>Philodinidae</taxon>
        <taxon>Didymodactylos</taxon>
    </lineage>
</organism>
<dbReference type="PANTHER" id="PTHR45632">
    <property type="entry name" value="LD33804P"/>
    <property type="match status" value="1"/>
</dbReference>
<dbReference type="InterPro" id="IPR006652">
    <property type="entry name" value="Kelch_1"/>
</dbReference>
<evidence type="ECO:0000313" key="6">
    <source>
        <dbReference type="EMBL" id="CAF3595392.1"/>
    </source>
</evidence>
<feature type="domain" description="BTB" evidence="4">
    <location>
        <begin position="100"/>
        <end position="167"/>
    </location>
</feature>
<keyword evidence="1" id="KW-0880">Kelch repeat</keyword>
<dbReference type="Gene3D" id="1.25.40.420">
    <property type="match status" value="1"/>
</dbReference>
<reference evidence="5" key="1">
    <citation type="submission" date="2021-02" db="EMBL/GenBank/DDBJ databases">
        <authorList>
            <person name="Nowell W R."/>
        </authorList>
    </citation>
    <scope>NUCLEOTIDE SEQUENCE</scope>
</reference>
<dbReference type="Proteomes" id="UP000681722">
    <property type="component" value="Unassembled WGS sequence"/>
</dbReference>
<feature type="compositionally biased region" description="Low complexity" evidence="3">
    <location>
        <begin position="680"/>
        <end position="696"/>
    </location>
</feature>
<dbReference type="Pfam" id="PF01344">
    <property type="entry name" value="Kelch_1"/>
    <property type="match status" value="1"/>
</dbReference>
<gene>
    <name evidence="5" type="ORF">GPM918_LOCUS3968</name>
    <name evidence="6" type="ORF">SRO942_LOCUS3968</name>
</gene>
<dbReference type="SMART" id="SM00875">
    <property type="entry name" value="BACK"/>
    <property type="match status" value="1"/>
</dbReference>
<dbReference type="Gene3D" id="3.30.710.10">
    <property type="entry name" value="Potassium Channel Kv1.1, Chain A"/>
    <property type="match status" value="1"/>
</dbReference>
<dbReference type="SMART" id="SM00612">
    <property type="entry name" value="Kelch"/>
    <property type="match status" value="2"/>
</dbReference>
<dbReference type="SUPFAM" id="SSF54695">
    <property type="entry name" value="POZ domain"/>
    <property type="match status" value="1"/>
</dbReference>
<proteinExistence type="predicted"/>
<dbReference type="Gene3D" id="2.120.10.80">
    <property type="entry name" value="Kelch-type beta propeller"/>
    <property type="match status" value="1"/>
</dbReference>
<dbReference type="PROSITE" id="PS50097">
    <property type="entry name" value="BTB"/>
    <property type="match status" value="1"/>
</dbReference>
<dbReference type="InterPro" id="IPR015915">
    <property type="entry name" value="Kelch-typ_b-propeller"/>
</dbReference>
<comment type="caution">
    <text evidence="5">The sequence shown here is derived from an EMBL/GenBank/DDBJ whole genome shotgun (WGS) entry which is preliminary data.</text>
</comment>
<feature type="compositionally biased region" description="Polar residues" evidence="3">
    <location>
        <begin position="666"/>
        <end position="679"/>
    </location>
</feature>
<evidence type="ECO:0000313" key="7">
    <source>
        <dbReference type="Proteomes" id="UP000663829"/>
    </source>
</evidence>
<dbReference type="EMBL" id="CAJNOQ010000512">
    <property type="protein sequence ID" value="CAF0809813.1"/>
    <property type="molecule type" value="Genomic_DNA"/>
</dbReference>
<evidence type="ECO:0000256" key="2">
    <source>
        <dbReference type="ARBA" id="ARBA00022737"/>
    </source>
</evidence>
<dbReference type="OrthoDB" id="1925334at2759"/>
<feature type="compositionally biased region" description="Low complexity" evidence="3">
    <location>
        <begin position="642"/>
        <end position="661"/>
    </location>
</feature>
<feature type="region of interest" description="Disordered" evidence="3">
    <location>
        <begin position="642"/>
        <end position="696"/>
    </location>
</feature>
<accession>A0A813TAD5</accession>
<dbReference type="EMBL" id="CAJOBC010000512">
    <property type="protein sequence ID" value="CAF3595392.1"/>
    <property type="molecule type" value="Genomic_DNA"/>
</dbReference>
<dbReference type="SUPFAM" id="SSF117281">
    <property type="entry name" value="Kelch motif"/>
    <property type="match status" value="1"/>
</dbReference>
<dbReference type="Pfam" id="PF07707">
    <property type="entry name" value="BACK"/>
    <property type="match status" value="1"/>
</dbReference>
<sequence>MIVYDKNLFYAAWLEHYSRHQHNVTNEEIFTSKPLRYVDELCDLYVTNCNMSENTDTHEKQTQTKSSTIVENDVRVKKACAFTAGVLERLSNQRSTTEFCDLVLLAGGQTFNVHKCLLVASCDYFDALNRSGMQETRQDSIELKGVSASGLKAVLDFIYTGELKLSLENIAEVLRAVSHLQVHHASKLCEDFLIEETTVENCVDINKFVLRNFPKVVINDQFKRLTYEQILYLIQSNEFRLYPEIKVFEMCVDWMKHDEPKRMMYISELMQHVRFQTMKPEEFVDLVVNKHEFMRTDPQCVKYAFEAYEYFAIPTRQYSSISPRSMIRNEPAMVCVNESMYILNKKEDVWQYMCNSLATWKTLSQKFVVVNNFLYACGGYSENNRETTNTCYRFDPRSGSWSQIAQMKEKRQFFTLAGSHDSIVAVGGVYGDRGNFYATHPCSTAIEVYNIEKDQWQSLVCPMPILKWPGACVYSHFAFIVGGKHTDGLNHRLSTNSYAVDLKTGHVEIHEPPLTVRFNPTVFYKDNRVILFGGEDDKYRLAPCIEIYCLITNQWSEVSHSYQCISSSCMIGHKISYLLEEHDGPSSESYILKASVFDIEKKTFERSVCLPHPSTLASKWCSLVFPQEFLERCQNQFHPFENDQQQQHNGGNNNGEHSNNDFGEGNYSNQNGGSSRNEGSSFNSNTSSSGLSSSCASPNDSLRYRFYHYDQYVEEPLQNNNKQVLKSKDDS</sequence>
<dbReference type="SMART" id="SM00225">
    <property type="entry name" value="BTB"/>
    <property type="match status" value="1"/>
</dbReference>
<dbReference type="InterPro" id="IPR011333">
    <property type="entry name" value="SKP1/BTB/POZ_sf"/>
</dbReference>
<dbReference type="InterPro" id="IPR011705">
    <property type="entry name" value="BACK"/>
</dbReference>